<protein>
    <submittedName>
        <fullName evidence="1">Ribose-phosphate pyrophosphokinase</fullName>
    </submittedName>
</protein>
<gene>
    <name evidence="1" type="ORF">JYE49_01180</name>
</gene>
<organism evidence="1 2">
    <name type="scientific">Aristaeella hokkaidonensis</name>
    <dbReference type="NCBI Taxonomy" id="3046382"/>
    <lineage>
        <taxon>Bacteria</taxon>
        <taxon>Bacillati</taxon>
        <taxon>Bacillota</taxon>
        <taxon>Clostridia</taxon>
        <taxon>Eubacteriales</taxon>
        <taxon>Aristaeellaceae</taxon>
        <taxon>Aristaeella</taxon>
    </lineage>
</organism>
<evidence type="ECO:0000313" key="2">
    <source>
        <dbReference type="Proteomes" id="UP000682782"/>
    </source>
</evidence>
<reference evidence="1" key="1">
    <citation type="submission" date="2021-01" db="EMBL/GenBank/DDBJ databases">
        <title>Complete genome sequence of Clostridiales bacterium R-7.</title>
        <authorList>
            <person name="Mahoney-Kurpe S.C."/>
            <person name="Palevich N."/>
            <person name="Koike S."/>
            <person name="Moon C.D."/>
            <person name="Attwood G.T."/>
        </authorList>
    </citation>
    <scope>NUCLEOTIDE SEQUENCE</scope>
    <source>
        <strain evidence="1">R-7</strain>
    </source>
</reference>
<sequence>MTDFVSTWNKDSFLTYPVGPLGLIAMPGTEEMGIKVNSWLKKWQDHTEESMPGDMSTTPGAERQDFLIDVTCPRFGNGEAKGMIKESIRGYDMYILCDPGAYNVEYEMFGRRVPMSPDEHFANLKRIIAAMGGKAKRVTVIMPMLYEGRQHRRSARESLDCAMALQELENMGVSNIITFDAHDPRVQNAIPTTGFESIMPSYQIFKALLKKDKTLRIDKEHMMIVSPDEGAIDRNIFYASVLGLDMGLFYKRRDYTRIVNGRNPIVAHEYLGDSVEGKDVFVADDMLSSGESIIDLAKELKKRKANRIFAGCTFALFTNGIDAFEEAYRNGFIDRVISTNLTYRKPELAETEWFIEADMSKYISFIIATLNHDRSLSKLLNPYDRIHALLKRYNNEQMAAGMRLI</sequence>
<accession>A0AC61N6C5</accession>
<keyword evidence="2" id="KW-1185">Reference proteome</keyword>
<evidence type="ECO:0000313" key="1">
    <source>
        <dbReference type="EMBL" id="QUC67351.1"/>
    </source>
</evidence>
<dbReference type="Proteomes" id="UP000682782">
    <property type="component" value="Chromosome"/>
</dbReference>
<name>A0AC61N6C5_9FIRM</name>
<dbReference type="EMBL" id="CP068393">
    <property type="protein sequence ID" value="QUC67351.1"/>
    <property type="molecule type" value="Genomic_DNA"/>
</dbReference>
<proteinExistence type="predicted"/>